<dbReference type="Proteomes" id="UP000811609">
    <property type="component" value="Chromosome 3"/>
</dbReference>
<dbReference type="PANTHER" id="PTHR34778:SF6">
    <property type="entry name" value="SHUGOSHIN C-TERMINAL DOMAIN-CONTAINING PROTEIN"/>
    <property type="match status" value="1"/>
</dbReference>
<feature type="coiled-coil region" evidence="1">
    <location>
        <begin position="66"/>
        <end position="100"/>
    </location>
</feature>
<evidence type="ECO:0000313" key="4">
    <source>
        <dbReference type="Proteomes" id="UP000811609"/>
    </source>
</evidence>
<feature type="compositionally biased region" description="Polar residues" evidence="2">
    <location>
        <begin position="142"/>
        <end position="153"/>
    </location>
</feature>
<dbReference type="EMBL" id="CM031811">
    <property type="protein sequence ID" value="KAG6659407.1"/>
    <property type="molecule type" value="Genomic_DNA"/>
</dbReference>
<keyword evidence="4" id="KW-1185">Reference proteome</keyword>
<dbReference type="AlphaFoldDB" id="A0A8T1QY73"/>
<feature type="region of interest" description="Disordered" evidence="2">
    <location>
        <begin position="126"/>
        <end position="162"/>
    </location>
</feature>
<name>A0A8T1QY73_CARIL</name>
<sequence length="608" mass="67701">MEAEAQKMLALKKAYAEIILNTAKEAAARVMTSERKALRFQQDLRATKDEALRMLVRLKQMIDSKATEAEMTSLGQQKRIEELEAQLNEAEDVIGDLRTELKQVWGALEKVKSNQVRSLNGQIKREVASSDENAAADPIRPSHSNSGFETMMTSDEKNAPLNERVSVDNSCLTTKESERPSVSLMNNYYANVSDLASIITRSKESQLYKNGFTQRIRAFERNFMDGKVPSSGDVDDQHSLKKNELITDVSNKDEGKCLEPSSRTSNSEMMNSSIGKEVKNPIKARTLQRRKIRFGKAKATSWKSCPGPDQLMKLCQPSSVLSCCKTFSVNGNVKSAESACTVPNFKADKEKVHKGNGKKEMESGDANASVRSRSDELLSKICQPYSVISCQRTLHSINGNVKSVEERSRISETDSGIKPLICLDPGLTLITHDVDPRSGSADLIVDIKEINESGFLQNAARKDMELVDESTLVKHKVNSTKNLMNPSSELDHGMCNKPLMNSSLKDAEASEATNGSLRQADSNRLLMYTFRRKRKKESLSYPDDNASLENSTTKRRSGDKQSDAPKPQNSSIINDSSRDSRRLAQIARQVDFFPLPLTLLIVSKCFFF</sequence>
<comment type="caution">
    <text evidence="3">The sequence shown here is derived from an EMBL/GenBank/DDBJ whole genome shotgun (WGS) entry which is preliminary data.</text>
</comment>
<protein>
    <submittedName>
        <fullName evidence="3">Uncharacterized protein</fullName>
    </submittedName>
</protein>
<gene>
    <name evidence="3" type="ORF">CIPAW_03G032500</name>
</gene>
<keyword evidence="1" id="KW-0175">Coiled coil</keyword>
<feature type="compositionally biased region" description="Basic and acidic residues" evidence="2">
    <location>
        <begin position="351"/>
        <end position="362"/>
    </location>
</feature>
<evidence type="ECO:0000256" key="2">
    <source>
        <dbReference type="SAM" id="MobiDB-lite"/>
    </source>
</evidence>
<proteinExistence type="predicted"/>
<dbReference type="PANTHER" id="PTHR34778">
    <property type="entry name" value="OS02G0580700 PROTEIN"/>
    <property type="match status" value="1"/>
</dbReference>
<accession>A0A8T1QY73</accession>
<feature type="region of interest" description="Disordered" evidence="2">
    <location>
        <begin position="252"/>
        <end position="272"/>
    </location>
</feature>
<reference evidence="3" key="1">
    <citation type="submission" date="2020-12" db="EMBL/GenBank/DDBJ databases">
        <title>WGS assembly of Carya illinoinensis cv. Pawnee.</title>
        <authorList>
            <person name="Platts A."/>
            <person name="Shu S."/>
            <person name="Wright S."/>
            <person name="Barry K."/>
            <person name="Edger P."/>
            <person name="Pires J.C."/>
            <person name="Schmutz J."/>
        </authorList>
    </citation>
    <scope>NUCLEOTIDE SEQUENCE</scope>
    <source>
        <tissue evidence="3">Leaf</tissue>
    </source>
</reference>
<feature type="region of interest" description="Disordered" evidence="2">
    <location>
        <begin position="351"/>
        <end position="370"/>
    </location>
</feature>
<feature type="compositionally biased region" description="Polar residues" evidence="2">
    <location>
        <begin position="261"/>
        <end position="272"/>
    </location>
</feature>
<organism evidence="3 4">
    <name type="scientific">Carya illinoinensis</name>
    <name type="common">Pecan</name>
    <dbReference type="NCBI Taxonomy" id="32201"/>
    <lineage>
        <taxon>Eukaryota</taxon>
        <taxon>Viridiplantae</taxon>
        <taxon>Streptophyta</taxon>
        <taxon>Embryophyta</taxon>
        <taxon>Tracheophyta</taxon>
        <taxon>Spermatophyta</taxon>
        <taxon>Magnoliopsida</taxon>
        <taxon>eudicotyledons</taxon>
        <taxon>Gunneridae</taxon>
        <taxon>Pentapetalae</taxon>
        <taxon>rosids</taxon>
        <taxon>fabids</taxon>
        <taxon>Fagales</taxon>
        <taxon>Juglandaceae</taxon>
        <taxon>Carya</taxon>
    </lineage>
</organism>
<evidence type="ECO:0000256" key="1">
    <source>
        <dbReference type="SAM" id="Coils"/>
    </source>
</evidence>
<feature type="region of interest" description="Disordered" evidence="2">
    <location>
        <begin position="537"/>
        <end position="579"/>
    </location>
</feature>
<evidence type="ECO:0000313" key="3">
    <source>
        <dbReference type="EMBL" id="KAG6659407.1"/>
    </source>
</evidence>